<dbReference type="EMBL" id="JASOOE010000002">
    <property type="protein sequence ID" value="MDK7186608.1"/>
    <property type="molecule type" value="Genomic_DNA"/>
</dbReference>
<name>A0AAJ1Q2M3_9LACT</name>
<sequence length="280" mass="33131">MINIESIKGKIRSLAEKKKLKSQEVLQIYFFERFLERLSKSQYKNNFVIKGGFLISSLIGIENRTTMDMDTTIKGIALKEEKIKEIVQEIININVDDGIKFEIKDISYIREEDEYENFRISLIANVGKTKNPMKLDLTTGDAITPREIEYTYPCIFSTEVIKIMAYPLETILAEKYETIIRRNITTTRMRDFYDLYTLYKLKKDQIDYNIFKDAIERTSNKRGSQEIIKDYEEIIEDIKEDSYLRSLWDVYLNENKYIDDLTFDKVIDVVITLSNRINEM</sequence>
<dbReference type="AlphaFoldDB" id="A0AAJ1Q2M3"/>
<protein>
    <submittedName>
        <fullName evidence="1">Nucleotidyl transferase AbiEii/AbiGii toxin family protein</fullName>
    </submittedName>
</protein>
<dbReference type="Gene3D" id="3.10.450.620">
    <property type="entry name" value="JHP933, nucleotidyltransferase-like core domain"/>
    <property type="match status" value="1"/>
</dbReference>
<evidence type="ECO:0000313" key="1">
    <source>
        <dbReference type="EMBL" id="MDK7186608.1"/>
    </source>
</evidence>
<gene>
    <name evidence="1" type="ORF">QP433_01280</name>
</gene>
<dbReference type="GO" id="GO:0016740">
    <property type="term" value="F:transferase activity"/>
    <property type="evidence" value="ECO:0007669"/>
    <property type="project" value="UniProtKB-KW"/>
</dbReference>
<comment type="caution">
    <text evidence="1">The sequence shown here is derived from an EMBL/GenBank/DDBJ whole genome shotgun (WGS) entry which is preliminary data.</text>
</comment>
<reference evidence="1" key="1">
    <citation type="submission" date="2023-05" db="EMBL/GenBank/DDBJ databases">
        <title>Cataloging the Phylogenetic Diversity of Human Bladder Bacteria.</title>
        <authorList>
            <person name="Du J."/>
        </authorList>
    </citation>
    <scope>NUCLEOTIDE SEQUENCE</scope>
    <source>
        <strain evidence="1">UMB1231</strain>
    </source>
</reference>
<dbReference type="Proteomes" id="UP001229251">
    <property type="component" value="Unassembled WGS sequence"/>
</dbReference>
<dbReference type="InterPro" id="IPR014942">
    <property type="entry name" value="AbiEii"/>
</dbReference>
<dbReference type="RefSeq" id="WP_285065266.1">
    <property type="nucleotide sequence ID" value="NZ_JASOOE010000002.1"/>
</dbReference>
<keyword evidence="1" id="KW-0808">Transferase</keyword>
<organism evidence="1 2">
    <name type="scientific">Facklamia hominis</name>
    <dbReference type="NCBI Taxonomy" id="178214"/>
    <lineage>
        <taxon>Bacteria</taxon>
        <taxon>Bacillati</taxon>
        <taxon>Bacillota</taxon>
        <taxon>Bacilli</taxon>
        <taxon>Lactobacillales</taxon>
        <taxon>Aerococcaceae</taxon>
        <taxon>Facklamia</taxon>
    </lineage>
</organism>
<dbReference type="Pfam" id="PF08843">
    <property type="entry name" value="AbiEii"/>
    <property type="match status" value="1"/>
</dbReference>
<evidence type="ECO:0000313" key="2">
    <source>
        <dbReference type="Proteomes" id="UP001229251"/>
    </source>
</evidence>
<accession>A0AAJ1Q2M3</accession>
<proteinExistence type="predicted"/>